<feature type="transmembrane region" description="Helical" evidence="1">
    <location>
        <begin position="241"/>
        <end position="262"/>
    </location>
</feature>
<feature type="transmembrane region" description="Helical" evidence="1">
    <location>
        <begin position="57"/>
        <end position="82"/>
    </location>
</feature>
<keyword evidence="1" id="KW-0472">Membrane</keyword>
<reference evidence="3" key="1">
    <citation type="journal article" date="2019" name="Int. J. Syst. Evol. Microbiol.">
        <title>The Global Catalogue of Microorganisms (GCM) 10K type strain sequencing project: providing services to taxonomists for standard genome sequencing and annotation.</title>
        <authorList>
            <consortium name="The Broad Institute Genomics Platform"/>
            <consortium name="The Broad Institute Genome Sequencing Center for Infectious Disease"/>
            <person name="Wu L."/>
            <person name="Ma J."/>
        </authorList>
    </citation>
    <scope>NUCLEOTIDE SEQUENCE [LARGE SCALE GENOMIC DNA]</scope>
    <source>
        <strain evidence="3">JCM 17441</strain>
    </source>
</reference>
<sequence length="267" mass="27259">MRHALYAEWTKLRTLVGNVWAMIAVAGLLIAGAVIVVESINKPGCKGSPEGCPPRDTAALMLSGVHFAQIAAVALGVALVSAEFHPRMIRTTFAMQPRRGTVFGAKAAVVGATVLGCALLGVVGAVLVGRPLLTGRGLTAELGFRQLALSSGTFQRSVLGTALYLMLVGLLSVGVAAAIRHAGAAIGSMLTLLYGPYLVTVLVPMSTRALHGVQDASPMMAGLAVQTTVTGMSTAAPLHPWAGLGVLGAYAAAALVLGGVLFRVRDA</sequence>
<feature type="transmembrane region" description="Helical" evidence="1">
    <location>
        <begin position="158"/>
        <end position="179"/>
    </location>
</feature>
<keyword evidence="1" id="KW-1133">Transmembrane helix</keyword>
<evidence type="ECO:0000313" key="2">
    <source>
        <dbReference type="EMBL" id="GAA4262994.1"/>
    </source>
</evidence>
<comment type="caution">
    <text evidence="2">The sequence shown here is derived from an EMBL/GenBank/DDBJ whole genome shotgun (WGS) entry which is preliminary data.</text>
</comment>
<dbReference type="RefSeq" id="WP_345141320.1">
    <property type="nucleotide sequence ID" value="NZ_BAABAT010000059.1"/>
</dbReference>
<feature type="transmembrane region" description="Helical" evidence="1">
    <location>
        <begin position="191"/>
        <end position="210"/>
    </location>
</feature>
<proteinExistence type="predicted"/>
<evidence type="ECO:0000313" key="3">
    <source>
        <dbReference type="Proteomes" id="UP001500620"/>
    </source>
</evidence>
<dbReference type="Proteomes" id="UP001500620">
    <property type="component" value="Unassembled WGS sequence"/>
</dbReference>
<dbReference type="EMBL" id="BAABAT010000059">
    <property type="protein sequence ID" value="GAA4262994.1"/>
    <property type="molecule type" value="Genomic_DNA"/>
</dbReference>
<accession>A0ABP8DSS8</accession>
<keyword evidence="1" id="KW-0812">Transmembrane</keyword>
<feature type="transmembrane region" description="Helical" evidence="1">
    <location>
        <begin position="103"/>
        <end position="128"/>
    </location>
</feature>
<name>A0ABP8DSS8_9ACTN</name>
<protein>
    <submittedName>
        <fullName evidence="2">ABC transporter permease subunit</fullName>
    </submittedName>
</protein>
<keyword evidence="3" id="KW-1185">Reference proteome</keyword>
<gene>
    <name evidence="2" type="ORF">GCM10022255_103520</name>
</gene>
<organism evidence="2 3">
    <name type="scientific">Dactylosporangium darangshiense</name>
    <dbReference type="NCBI Taxonomy" id="579108"/>
    <lineage>
        <taxon>Bacteria</taxon>
        <taxon>Bacillati</taxon>
        <taxon>Actinomycetota</taxon>
        <taxon>Actinomycetes</taxon>
        <taxon>Micromonosporales</taxon>
        <taxon>Micromonosporaceae</taxon>
        <taxon>Dactylosporangium</taxon>
    </lineage>
</organism>
<feature type="transmembrane region" description="Helical" evidence="1">
    <location>
        <begin position="12"/>
        <end position="37"/>
    </location>
</feature>
<evidence type="ECO:0000256" key="1">
    <source>
        <dbReference type="SAM" id="Phobius"/>
    </source>
</evidence>